<dbReference type="SMART" id="SM01350">
    <property type="entry name" value="6PGD"/>
    <property type="match status" value="1"/>
</dbReference>
<keyword evidence="8" id="KW-0560">Oxidoreductase</keyword>
<gene>
    <name evidence="14" type="ORF">ACHAWO_010762</name>
</gene>
<evidence type="ECO:0000256" key="5">
    <source>
        <dbReference type="ARBA" id="ARBA00013011"/>
    </source>
</evidence>
<comment type="subunit">
    <text evidence="4">Homodimer.</text>
</comment>
<keyword evidence="15" id="KW-1185">Reference proteome</keyword>
<evidence type="ECO:0000256" key="3">
    <source>
        <dbReference type="ARBA" id="ARBA00008419"/>
    </source>
</evidence>
<dbReference type="FunFam" id="1.10.1040.10:FF:000032">
    <property type="entry name" value="6-phosphogluconate dehydrogenase, decarboxylating"/>
    <property type="match status" value="1"/>
</dbReference>
<proteinExistence type="inferred from homology"/>
<dbReference type="InterPro" id="IPR006114">
    <property type="entry name" value="6PGDH_C"/>
</dbReference>
<accession>A0ABD3ND22</accession>
<evidence type="ECO:0000256" key="6">
    <source>
        <dbReference type="ARBA" id="ARBA00018193"/>
    </source>
</evidence>
<dbReference type="AlphaFoldDB" id="A0ABD3ND22"/>
<evidence type="ECO:0000259" key="13">
    <source>
        <dbReference type="SMART" id="SM01350"/>
    </source>
</evidence>
<dbReference type="GO" id="GO:0019521">
    <property type="term" value="P:D-gluconate metabolic process"/>
    <property type="evidence" value="ECO:0007669"/>
    <property type="project" value="UniProtKB-KW"/>
</dbReference>
<evidence type="ECO:0000256" key="11">
    <source>
        <dbReference type="ARBA" id="ARBA00048640"/>
    </source>
</evidence>
<keyword evidence="10" id="KW-0570">Pentose shunt</keyword>
<dbReference type="InterPro" id="IPR008927">
    <property type="entry name" value="6-PGluconate_DH-like_C_sf"/>
</dbReference>
<dbReference type="Pfam" id="PF00393">
    <property type="entry name" value="6PGD"/>
    <property type="match status" value="1"/>
</dbReference>
<feature type="domain" description="6-phosphogluconate dehydrogenase C-terminal" evidence="13">
    <location>
        <begin position="217"/>
        <end position="504"/>
    </location>
</feature>
<comment type="pathway">
    <text evidence="2">Carbohydrate degradation; pentose phosphate pathway; D-ribulose 5-phosphate from D-glucose 6-phosphate (oxidative stage): step 3/3.</text>
</comment>
<evidence type="ECO:0000256" key="10">
    <source>
        <dbReference type="ARBA" id="ARBA00023126"/>
    </source>
</evidence>
<evidence type="ECO:0000256" key="2">
    <source>
        <dbReference type="ARBA" id="ARBA00004874"/>
    </source>
</evidence>
<evidence type="ECO:0000313" key="14">
    <source>
        <dbReference type="EMBL" id="KAL3773964.1"/>
    </source>
</evidence>
<dbReference type="GO" id="GO:0006098">
    <property type="term" value="P:pentose-phosphate shunt"/>
    <property type="evidence" value="ECO:0007669"/>
    <property type="project" value="UniProtKB-KW"/>
</dbReference>
<dbReference type="EC" id="1.1.1.44" evidence="5"/>
<dbReference type="GO" id="GO:0004616">
    <property type="term" value="F:phosphogluconate dehydrogenase (decarboxylating) activity"/>
    <property type="evidence" value="ECO:0007669"/>
    <property type="project" value="UniProtKB-EC"/>
</dbReference>
<evidence type="ECO:0000256" key="7">
    <source>
        <dbReference type="ARBA" id="ARBA00022857"/>
    </source>
</evidence>
<organism evidence="14 15">
    <name type="scientific">Cyclotella atomus</name>
    <dbReference type="NCBI Taxonomy" id="382360"/>
    <lineage>
        <taxon>Eukaryota</taxon>
        <taxon>Sar</taxon>
        <taxon>Stramenopiles</taxon>
        <taxon>Ochrophyta</taxon>
        <taxon>Bacillariophyta</taxon>
        <taxon>Coscinodiscophyceae</taxon>
        <taxon>Thalassiosirophycidae</taxon>
        <taxon>Stephanodiscales</taxon>
        <taxon>Stephanodiscaceae</taxon>
        <taxon>Cyclotella</taxon>
    </lineage>
</organism>
<comment type="catalytic activity">
    <reaction evidence="11">
        <text>6-phospho-D-gluconate + NADP(+) = D-ribulose 5-phosphate + CO2 + NADPH</text>
        <dbReference type="Rhea" id="RHEA:10116"/>
        <dbReference type="ChEBI" id="CHEBI:16526"/>
        <dbReference type="ChEBI" id="CHEBI:57783"/>
        <dbReference type="ChEBI" id="CHEBI:58121"/>
        <dbReference type="ChEBI" id="CHEBI:58349"/>
        <dbReference type="ChEBI" id="CHEBI:58759"/>
        <dbReference type="EC" id="1.1.1.44"/>
    </reaction>
</comment>
<dbReference type="EMBL" id="JALLPJ020001214">
    <property type="protein sequence ID" value="KAL3773964.1"/>
    <property type="molecule type" value="Genomic_DNA"/>
</dbReference>
<dbReference type="Gene3D" id="3.40.50.720">
    <property type="entry name" value="NAD(P)-binding Rossmann-like Domain"/>
    <property type="match status" value="1"/>
</dbReference>
<dbReference type="PANTHER" id="PTHR11811">
    <property type="entry name" value="6-PHOSPHOGLUCONATE DEHYDROGENASE"/>
    <property type="match status" value="1"/>
</dbReference>
<reference evidence="14 15" key="1">
    <citation type="submission" date="2024-10" db="EMBL/GenBank/DDBJ databases">
        <title>Updated reference genomes for cyclostephanoid diatoms.</title>
        <authorList>
            <person name="Roberts W.R."/>
            <person name="Alverson A.J."/>
        </authorList>
    </citation>
    <scope>NUCLEOTIDE SEQUENCE [LARGE SCALE GENOMIC DNA]</scope>
    <source>
        <strain evidence="14 15">AJA010-31</strain>
    </source>
</reference>
<dbReference type="InterPro" id="IPR006183">
    <property type="entry name" value="Pgluconate_DH"/>
</dbReference>
<comment type="similarity">
    <text evidence="3">Belongs to the 6-phosphogluconate dehydrogenase family.</text>
</comment>
<evidence type="ECO:0000256" key="4">
    <source>
        <dbReference type="ARBA" id="ARBA00011738"/>
    </source>
</evidence>
<keyword evidence="9" id="KW-0311">Gluconate utilization</keyword>
<evidence type="ECO:0000313" key="15">
    <source>
        <dbReference type="Proteomes" id="UP001530400"/>
    </source>
</evidence>
<evidence type="ECO:0000256" key="12">
    <source>
        <dbReference type="SAM" id="MobiDB-lite"/>
    </source>
</evidence>
<dbReference type="Gene3D" id="1.20.5.320">
    <property type="entry name" value="6-Phosphogluconate Dehydrogenase, domain 3"/>
    <property type="match status" value="1"/>
</dbReference>
<feature type="region of interest" description="Disordered" evidence="12">
    <location>
        <begin position="515"/>
        <end position="559"/>
    </location>
</feature>
<dbReference type="SUPFAM" id="SSF48179">
    <property type="entry name" value="6-phosphogluconate dehydrogenase C-terminal domain-like"/>
    <property type="match status" value="1"/>
</dbReference>
<protein>
    <recommendedName>
        <fullName evidence="6">6-phosphogluconate dehydrogenase, decarboxylating</fullName>
        <ecNumber evidence="5">1.1.1.44</ecNumber>
    </recommendedName>
</protein>
<dbReference type="Gene3D" id="1.10.1040.10">
    <property type="entry name" value="N-(1-d-carboxylethyl)-l-norvaline Dehydrogenase, domain 2"/>
    <property type="match status" value="1"/>
</dbReference>
<keyword evidence="7" id="KW-0521">NADP</keyword>
<dbReference type="InterPro" id="IPR013328">
    <property type="entry name" value="6PGD_dom2"/>
</dbReference>
<sequence>MSQAPCEIGIYGLTSVGQQLAAHHASNKTRVCICDEDPTFVPQVIEEYRNQWSKNEVKDEGDSRPSRCMIASISFEELVARLSTPRKIIVFGTNNEDSKFELLWRKLEPLLDKGDMVLRWGREESGNALKCQFYADSIVGNLTKRAQGKEFHLLEMVRLERCRESSMRSDVPDAFFVGGSYDAYNVLKPFVEPYATIGHVGSSAACAYYAVMIQRAIEYSVTQAYAEGCNLLKDSAFYLNTDIGRVMNTWNDGKSKLSGYLTEITSKIMYKRDGKVSGKGFITEKILDIVDCQPSDSWVRMEATRLEIPSPTLNAALDARYFSTLKEERMEASSILKAPELVDTPSVLKDQVCEDLQTAIYCSSICAYAEGLSIFQAAAESEEWDVNIETCIEFWNLPGSFLASAILKMIDSALSSSVEPSKNILTVPDVAAELDGLHMSWRRAVTLSFACGTPIPCLSAGLTYYDSYRAHTAPIGIIRAQRDYFGGYGYDRFDQEGWFTTLWTREQTELKKRELKDEQYNAGELKRRRKSKTKSVESAAETPATEAKVQDLPVDIHEV</sequence>
<comment type="function">
    <text evidence="1">Catalyzes the oxidative decarboxylation of 6-phosphogluconate to ribulose 5-phosphate and CO(2), with concomitant reduction of NADP to NADPH.</text>
</comment>
<dbReference type="Proteomes" id="UP001530400">
    <property type="component" value="Unassembled WGS sequence"/>
</dbReference>
<comment type="caution">
    <text evidence="14">The sequence shown here is derived from an EMBL/GenBank/DDBJ whole genome shotgun (WGS) entry which is preliminary data.</text>
</comment>
<evidence type="ECO:0000256" key="9">
    <source>
        <dbReference type="ARBA" id="ARBA00023064"/>
    </source>
</evidence>
<evidence type="ECO:0000256" key="8">
    <source>
        <dbReference type="ARBA" id="ARBA00023002"/>
    </source>
</evidence>
<name>A0ABD3ND22_9STRA</name>
<evidence type="ECO:0000256" key="1">
    <source>
        <dbReference type="ARBA" id="ARBA00002526"/>
    </source>
</evidence>